<dbReference type="RefSeq" id="WP_216835843.1">
    <property type="nucleotide sequence ID" value="NZ_JAFNJS010000002.1"/>
</dbReference>
<name>A0ABV7BQ12_9PROT</name>
<accession>A0ABV7BQ12</accession>
<proteinExistence type="predicted"/>
<dbReference type="EMBL" id="JBHRSB010000002">
    <property type="protein sequence ID" value="MFC2999756.1"/>
    <property type="molecule type" value="Genomic_DNA"/>
</dbReference>
<organism evidence="5 6">
    <name type="scientific">Falsiroseomonas tokyonensis</name>
    <dbReference type="NCBI Taxonomy" id="430521"/>
    <lineage>
        <taxon>Bacteria</taxon>
        <taxon>Pseudomonadati</taxon>
        <taxon>Pseudomonadota</taxon>
        <taxon>Alphaproteobacteria</taxon>
        <taxon>Acetobacterales</taxon>
        <taxon>Roseomonadaceae</taxon>
        <taxon>Falsiroseomonas</taxon>
    </lineage>
</organism>
<keyword evidence="2" id="KW-1133">Transmembrane helix</keyword>
<keyword evidence="2" id="KW-0812">Transmembrane</keyword>
<dbReference type="CDD" id="cd00130">
    <property type="entry name" value="PAS"/>
    <property type="match status" value="1"/>
</dbReference>
<dbReference type="Pfam" id="PF01627">
    <property type="entry name" value="Hpt"/>
    <property type="match status" value="1"/>
</dbReference>
<dbReference type="Proteomes" id="UP001595420">
    <property type="component" value="Unassembled WGS sequence"/>
</dbReference>
<dbReference type="Pfam" id="PF12860">
    <property type="entry name" value="PAS_7"/>
    <property type="match status" value="1"/>
</dbReference>
<keyword evidence="3" id="KW-0732">Signal</keyword>
<protein>
    <submittedName>
        <fullName evidence="5">PAS-domain containing protein</fullName>
    </submittedName>
</protein>
<dbReference type="InterPro" id="IPR008207">
    <property type="entry name" value="Sig_transdc_His_kin_Hpt_dom"/>
</dbReference>
<sequence>MIAPGRGLPAWLALLLVLAGPAAAQPQGGPLSAGGSPWLWGLALLALILALGLGWALLRLRAAAARHQLLAAQHAELREVVDRAEAKARQLDGAFAAMTDGVMVTDDALRLVGWNTRFPDYAGVPRRALRIGMPLEEVLRLQAEAGEFGLVDPEAEVARRMQILRSGRILERYTRERPDGTLLQLRRAPLPGGGFVTLYTPISPATEQNGQASGLAGEFRQEWTSRAPRLMAAAADADVLAAQDAAHALRGIAANAGWPAAAALLAEVEAAARAGDVTELRLLTNQVPLDPPDAA</sequence>
<evidence type="ECO:0000313" key="5">
    <source>
        <dbReference type="EMBL" id="MFC2999756.1"/>
    </source>
</evidence>
<evidence type="ECO:0000256" key="2">
    <source>
        <dbReference type="SAM" id="Phobius"/>
    </source>
</evidence>
<dbReference type="InterPro" id="IPR000014">
    <property type="entry name" value="PAS"/>
</dbReference>
<feature type="domain" description="HPt" evidence="4">
    <location>
        <begin position="216"/>
        <end position="279"/>
    </location>
</feature>
<evidence type="ECO:0000256" key="3">
    <source>
        <dbReference type="SAM" id="SignalP"/>
    </source>
</evidence>
<keyword evidence="1" id="KW-0175">Coiled coil</keyword>
<feature type="signal peptide" evidence="3">
    <location>
        <begin position="1"/>
        <end position="24"/>
    </location>
</feature>
<comment type="caution">
    <text evidence="5">The sequence shown here is derived from an EMBL/GenBank/DDBJ whole genome shotgun (WGS) entry which is preliminary data.</text>
</comment>
<reference evidence="6" key="1">
    <citation type="journal article" date="2019" name="Int. J. Syst. Evol. Microbiol.">
        <title>The Global Catalogue of Microorganisms (GCM) 10K type strain sequencing project: providing services to taxonomists for standard genome sequencing and annotation.</title>
        <authorList>
            <consortium name="The Broad Institute Genomics Platform"/>
            <consortium name="The Broad Institute Genome Sequencing Center for Infectious Disease"/>
            <person name="Wu L."/>
            <person name="Ma J."/>
        </authorList>
    </citation>
    <scope>NUCLEOTIDE SEQUENCE [LARGE SCALE GENOMIC DNA]</scope>
    <source>
        <strain evidence="6">CGMCC 1.16855</strain>
    </source>
</reference>
<evidence type="ECO:0000313" key="6">
    <source>
        <dbReference type="Proteomes" id="UP001595420"/>
    </source>
</evidence>
<evidence type="ECO:0000259" key="4">
    <source>
        <dbReference type="Pfam" id="PF01627"/>
    </source>
</evidence>
<feature type="transmembrane region" description="Helical" evidence="2">
    <location>
        <begin position="40"/>
        <end position="58"/>
    </location>
</feature>
<feature type="coiled-coil region" evidence="1">
    <location>
        <begin position="67"/>
        <end position="94"/>
    </location>
</feature>
<feature type="chain" id="PRO_5047499383" evidence="3">
    <location>
        <begin position="25"/>
        <end position="295"/>
    </location>
</feature>
<keyword evidence="2" id="KW-0472">Membrane</keyword>
<evidence type="ECO:0000256" key="1">
    <source>
        <dbReference type="SAM" id="Coils"/>
    </source>
</evidence>
<keyword evidence="6" id="KW-1185">Reference proteome</keyword>
<gene>
    <name evidence="5" type="ORF">ACFOD3_07620</name>
</gene>